<proteinExistence type="predicted"/>
<keyword evidence="2" id="KW-0413">Isomerase</keyword>
<evidence type="ECO:0000313" key="2">
    <source>
        <dbReference type="EMBL" id="MBK1876877.1"/>
    </source>
</evidence>
<dbReference type="InterPro" id="IPR050312">
    <property type="entry name" value="IolE/XylAMocC-like"/>
</dbReference>
<feature type="domain" description="Xylose isomerase-like TIM barrel" evidence="1">
    <location>
        <begin position="28"/>
        <end position="252"/>
    </location>
</feature>
<accession>A0A934VP40</accession>
<protein>
    <submittedName>
        <fullName evidence="2">Sugar phosphate isomerase/epimerase</fullName>
    </submittedName>
</protein>
<sequence length="258" mass="28927">MKIDQIAAITYTIRDFIQSEKNFQDSCQKLAQIGYQAVELAALPQGMISAKETLQICNDNGLRITSTHEDLGKTLDEPETLVDHIKDLGCEYIIYSYPHDTDFNDPASVDRLIDRLNRAGAVYKEAGLNLLYHNHALEFLKRDGKIVLDTILERTDPDLVKAELDTFWIQRGGCDPVTWCQKVSGRLPILHIKDMTVYEGNESTMGEIGSGNLDFKRIISAAEASGCETFVVEQDECPGNPFDSLKKSFDYIKGNLVD</sequence>
<evidence type="ECO:0000313" key="3">
    <source>
        <dbReference type="Proteomes" id="UP000617628"/>
    </source>
</evidence>
<dbReference type="GO" id="GO:0016853">
    <property type="term" value="F:isomerase activity"/>
    <property type="evidence" value="ECO:0007669"/>
    <property type="project" value="UniProtKB-KW"/>
</dbReference>
<dbReference type="PANTHER" id="PTHR12110">
    <property type="entry name" value="HYDROXYPYRUVATE ISOMERASE"/>
    <property type="match status" value="1"/>
</dbReference>
<comment type="caution">
    <text evidence="2">The sequence shown here is derived from an EMBL/GenBank/DDBJ whole genome shotgun (WGS) entry which is preliminary data.</text>
</comment>
<reference evidence="2" key="1">
    <citation type="submission" date="2021-01" db="EMBL/GenBank/DDBJ databases">
        <title>Modified the classification status of verrucomicrobia.</title>
        <authorList>
            <person name="Feng X."/>
        </authorList>
    </citation>
    <scope>NUCLEOTIDE SEQUENCE</scope>
    <source>
        <strain evidence="2">KCTC 13126</strain>
    </source>
</reference>
<keyword evidence="3" id="KW-1185">Reference proteome</keyword>
<gene>
    <name evidence="2" type="ORF">JIN87_08360</name>
</gene>
<dbReference type="SUPFAM" id="SSF51658">
    <property type="entry name" value="Xylose isomerase-like"/>
    <property type="match status" value="1"/>
</dbReference>
<dbReference type="Proteomes" id="UP000617628">
    <property type="component" value="Unassembled WGS sequence"/>
</dbReference>
<evidence type="ECO:0000259" key="1">
    <source>
        <dbReference type="Pfam" id="PF01261"/>
    </source>
</evidence>
<dbReference type="Pfam" id="PF01261">
    <property type="entry name" value="AP_endonuc_2"/>
    <property type="match status" value="1"/>
</dbReference>
<dbReference type="Gene3D" id="3.20.20.150">
    <property type="entry name" value="Divalent-metal-dependent TIM barrel enzymes"/>
    <property type="match status" value="1"/>
</dbReference>
<dbReference type="RefSeq" id="WP_200355094.1">
    <property type="nucleotide sequence ID" value="NZ_JAENIL010000013.1"/>
</dbReference>
<dbReference type="EMBL" id="JAENIL010000013">
    <property type="protein sequence ID" value="MBK1876877.1"/>
    <property type="molecule type" value="Genomic_DNA"/>
</dbReference>
<organism evidence="2 3">
    <name type="scientific">Pelagicoccus mobilis</name>
    <dbReference type="NCBI Taxonomy" id="415221"/>
    <lineage>
        <taxon>Bacteria</taxon>
        <taxon>Pseudomonadati</taxon>
        <taxon>Verrucomicrobiota</taxon>
        <taxon>Opitutia</taxon>
        <taxon>Puniceicoccales</taxon>
        <taxon>Pelagicoccaceae</taxon>
        <taxon>Pelagicoccus</taxon>
    </lineage>
</organism>
<dbReference type="InterPro" id="IPR013022">
    <property type="entry name" value="Xyl_isomerase-like_TIM-brl"/>
</dbReference>
<dbReference type="AlphaFoldDB" id="A0A934VP40"/>
<name>A0A934VP40_9BACT</name>
<dbReference type="InterPro" id="IPR036237">
    <property type="entry name" value="Xyl_isomerase-like_sf"/>
</dbReference>
<dbReference type="PANTHER" id="PTHR12110:SF41">
    <property type="entry name" value="INOSOSE DEHYDRATASE"/>
    <property type="match status" value="1"/>
</dbReference>